<comment type="subcellular location">
    <subcellularLocation>
        <location evidence="1">Membrane</location>
        <topology evidence="1">Multi-pass membrane protein</topology>
    </subcellularLocation>
</comment>
<feature type="domain" description="Major facilitator superfamily (MFS) profile" evidence="6">
    <location>
        <begin position="1"/>
        <end position="391"/>
    </location>
</feature>
<gene>
    <name evidence="7" type="ORF">HELGO_WM24122</name>
</gene>
<feature type="transmembrane region" description="Helical" evidence="5">
    <location>
        <begin position="212"/>
        <end position="233"/>
    </location>
</feature>
<feature type="transmembrane region" description="Helical" evidence="5">
    <location>
        <begin position="369"/>
        <end position="390"/>
    </location>
</feature>
<feature type="transmembrane region" description="Helical" evidence="5">
    <location>
        <begin position="137"/>
        <end position="156"/>
    </location>
</feature>
<organism evidence="7">
    <name type="scientific">uncultured Aureispira sp</name>
    <dbReference type="NCBI Taxonomy" id="1331704"/>
    <lineage>
        <taxon>Bacteria</taxon>
        <taxon>Pseudomonadati</taxon>
        <taxon>Bacteroidota</taxon>
        <taxon>Saprospiria</taxon>
        <taxon>Saprospirales</taxon>
        <taxon>Saprospiraceae</taxon>
        <taxon>Aureispira</taxon>
        <taxon>environmental samples</taxon>
    </lineage>
</organism>
<dbReference type="Gene3D" id="1.20.1250.20">
    <property type="entry name" value="MFS general substrate transporter like domains"/>
    <property type="match status" value="1"/>
</dbReference>
<dbReference type="PANTHER" id="PTHR23530:SF1">
    <property type="entry name" value="PERMEASE, MAJOR FACILITATOR SUPERFAMILY-RELATED"/>
    <property type="match status" value="1"/>
</dbReference>
<protein>
    <submittedName>
        <fullName evidence="7">MFS transporter</fullName>
    </submittedName>
</protein>
<feature type="transmembrane region" description="Helical" evidence="5">
    <location>
        <begin position="277"/>
        <end position="298"/>
    </location>
</feature>
<dbReference type="GO" id="GO:0016020">
    <property type="term" value="C:membrane"/>
    <property type="evidence" value="ECO:0007669"/>
    <property type="project" value="UniProtKB-SubCell"/>
</dbReference>
<name>A0A6S6UFN9_9BACT</name>
<feature type="transmembrane region" description="Helical" evidence="5">
    <location>
        <begin position="94"/>
        <end position="117"/>
    </location>
</feature>
<evidence type="ECO:0000256" key="2">
    <source>
        <dbReference type="ARBA" id="ARBA00022692"/>
    </source>
</evidence>
<keyword evidence="2 5" id="KW-0812">Transmembrane</keyword>
<dbReference type="PROSITE" id="PS50850">
    <property type="entry name" value="MFS"/>
    <property type="match status" value="1"/>
</dbReference>
<dbReference type="AlphaFoldDB" id="A0A6S6UFN9"/>
<dbReference type="SUPFAM" id="SSF103473">
    <property type="entry name" value="MFS general substrate transporter"/>
    <property type="match status" value="1"/>
</dbReference>
<evidence type="ECO:0000259" key="6">
    <source>
        <dbReference type="PROSITE" id="PS50850"/>
    </source>
</evidence>
<feature type="transmembrane region" description="Helical" evidence="5">
    <location>
        <begin position="70"/>
        <end position="88"/>
    </location>
</feature>
<evidence type="ECO:0000256" key="3">
    <source>
        <dbReference type="ARBA" id="ARBA00022989"/>
    </source>
</evidence>
<evidence type="ECO:0000256" key="5">
    <source>
        <dbReference type="SAM" id="Phobius"/>
    </source>
</evidence>
<dbReference type="PANTHER" id="PTHR23530">
    <property type="entry name" value="TRANSPORT PROTEIN-RELATED"/>
    <property type="match status" value="1"/>
</dbReference>
<proteinExistence type="predicted"/>
<keyword evidence="3 5" id="KW-1133">Transmembrane helix</keyword>
<dbReference type="GO" id="GO:0022857">
    <property type="term" value="F:transmembrane transporter activity"/>
    <property type="evidence" value="ECO:0007669"/>
    <property type="project" value="InterPro"/>
</dbReference>
<dbReference type="EMBL" id="CACVAQ010000478">
    <property type="protein sequence ID" value="CAA6829291.1"/>
    <property type="molecule type" value="Genomic_DNA"/>
</dbReference>
<evidence type="ECO:0000256" key="1">
    <source>
        <dbReference type="ARBA" id="ARBA00004141"/>
    </source>
</evidence>
<evidence type="ECO:0000313" key="7">
    <source>
        <dbReference type="EMBL" id="CAA6829291.1"/>
    </source>
</evidence>
<feature type="transmembrane region" description="Helical" evidence="5">
    <location>
        <begin position="41"/>
        <end position="58"/>
    </location>
</feature>
<feature type="transmembrane region" description="Helical" evidence="5">
    <location>
        <begin position="18"/>
        <end position="35"/>
    </location>
</feature>
<reference evidence="7" key="1">
    <citation type="submission" date="2020-01" db="EMBL/GenBank/DDBJ databases">
        <authorList>
            <person name="Meier V. D."/>
            <person name="Meier V D."/>
        </authorList>
    </citation>
    <scope>NUCLEOTIDE SEQUENCE</scope>
    <source>
        <strain evidence="7">HLG_WM_MAG_10</strain>
    </source>
</reference>
<feature type="transmembrane region" description="Helical" evidence="5">
    <location>
        <begin position="162"/>
        <end position="182"/>
    </location>
</feature>
<feature type="transmembrane region" description="Helical" evidence="5">
    <location>
        <begin position="248"/>
        <end position="265"/>
    </location>
</feature>
<dbReference type="InterPro" id="IPR005829">
    <property type="entry name" value="Sugar_transporter_CS"/>
</dbReference>
<accession>A0A6S6UFN9</accession>
<evidence type="ECO:0000256" key="4">
    <source>
        <dbReference type="ARBA" id="ARBA00023136"/>
    </source>
</evidence>
<dbReference type="InterPro" id="IPR011701">
    <property type="entry name" value="MFS"/>
</dbReference>
<sequence length="395" mass="43704">MNIAGNIWKLYVIKTSKWFMVYMPIIVLFIQSNGLNLREVMLVNAIYSISIAFFEIPSGYFSDRLGRKKSIILGTLFIAAQFLAYSLSYDFWSLGLGAVIGGLGASFISGTDSALLYDSLTILDRKGDYLKWEGRTYAIGTFSEAVAAIIGGWLAYTYGLRYPIYAQVGISLIGVLAALTLVEPPIQKANKKGNWEQMRYILRHTFLENKKLRFLILLAAISGLSSLLLAWFAQPYFDYKNIEENKIGYLWAVLNITVAFFALNAHHSSKILTSKQLTFIILFGFGIGYAVLGCYGGASLGIGLTAMFVMYALRGLATPTFLNLINQNAPSDMRATVLSIRGFTVRVLYALLAPILGWVADVYSIQETFLLMGGVIGLATIVAIGFYSLILQDNR</sequence>
<dbReference type="PROSITE" id="PS00216">
    <property type="entry name" value="SUGAR_TRANSPORT_1"/>
    <property type="match status" value="1"/>
</dbReference>
<dbReference type="InterPro" id="IPR020846">
    <property type="entry name" value="MFS_dom"/>
</dbReference>
<dbReference type="Pfam" id="PF07690">
    <property type="entry name" value="MFS_1"/>
    <property type="match status" value="1"/>
</dbReference>
<dbReference type="InterPro" id="IPR036259">
    <property type="entry name" value="MFS_trans_sf"/>
</dbReference>
<feature type="transmembrane region" description="Helical" evidence="5">
    <location>
        <begin position="343"/>
        <end position="363"/>
    </location>
</feature>
<feature type="transmembrane region" description="Helical" evidence="5">
    <location>
        <begin position="304"/>
        <end position="322"/>
    </location>
</feature>
<keyword evidence="4 5" id="KW-0472">Membrane</keyword>
<dbReference type="InterPro" id="IPR053160">
    <property type="entry name" value="MFS_DHA3_Transporter"/>
</dbReference>